<dbReference type="Proteomes" id="UP001056120">
    <property type="component" value="Linkage Group LG23"/>
</dbReference>
<comment type="caution">
    <text evidence="1">The sequence shown here is derived from an EMBL/GenBank/DDBJ whole genome shotgun (WGS) entry which is preliminary data.</text>
</comment>
<accession>A0ACB9B700</accession>
<evidence type="ECO:0000313" key="1">
    <source>
        <dbReference type="EMBL" id="KAI3717551.1"/>
    </source>
</evidence>
<dbReference type="EMBL" id="CM042040">
    <property type="protein sequence ID" value="KAI3717551.1"/>
    <property type="molecule type" value="Genomic_DNA"/>
</dbReference>
<keyword evidence="2" id="KW-1185">Reference proteome</keyword>
<reference evidence="1 2" key="2">
    <citation type="journal article" date="2022" name="Mol. Ecol. Resour.">
        <title>The genomes of chicory, endive, great burdock and yacon provide insights into Asteraceae paleo-polyploidization history and plant inulin production.</title>
        <authorList>
            <person name="Fan W."/>
            <person name="Wang S."/>
            <person name="Wang H."/>
            <person name="Wang A."/>
            <person name="Jiang F."/>
            <person name="Liu H."/>
            <person name="Zhao H."/>
            <person name="Xu D."/>
            <person name="Zhang Y."/>
        </authorList>
    </citation>
    <scope>NUCLEOTIDE SEQUENCE [LARGE SCALE GENOMIC DNA]</scope>
    <source>
        <strain evidence="2">cv. Yunnan</strain>
        <tissue evidence="1">Leaves</tissue>
    </source>
</reference>
<reference evidence="2" key="1">
    <citation type="journal article" date="2022" name="Mol. Ecol. Resour.">
        <title>The genomes of chicory, endive, great burdock and yacon provide insights into Asteraceae palaeo-polyploidization history and plant inulin production.</title>
        <authorList>
            <person name="Fan W."/>
            <person name="Wang S."/>
            <person name="Wang H."/>
            <person name="Wang A."/>
            <person name="Jiang F."/>
            <person name="Liu H."/>
            <person name="Zhao H."/>
            <person name="Xu D."/>
            <person name="Zhang Y."/>
        </authorList>
    </citation>
    <scope>NUCLEOTIDE SEQUENCE [LARGE SCALE GENOMIC DNA]</scope>
    <source>
        <strain evidence="2">cv. Yunnan</strain>
    </source>
</reference>
<evidence type="ECO:0000313" key="2">
    <source>
        <dbReference type="Proteomes" id="UP001056120"/>
    </source>
</evidence>
<sequence>MWCAYIRHSGPSNPCETDDHFDLVIFLDGRQAYCTVDWLIPTGRVPAHTKLLAICRLHAMMEEAQFGR</sequence>
<protein>
    <submittedName>
        <fullName evidence="1">Uncharacterized protein</fullName>
    </submittedName>
</protein>
<organism evidence="1 2">
    <name type="scientific">Smallanthus sonchifolius</name>
    <dbReference type="NCBI Taxonomy" id="185202"/>
    <lineage>
        <taxon>Eukaryota</taxon>
        <taxon>Viridiplantae</taxon>
        <taxon>Streptophyta</taxon>
        <taxon>Embryophyta</taxon>
        <taxon>Tracheophyta</taxon>
        <taxon>Spermatophyta</taxon>
        <taxon>Magnoliopsida</taxon>
        <taxon>eudicotyledons</taxon>
        <taxon>Gunneridae</taxon>
        <taxon>Pentapetalae</taxon>
        <taxon>asterids</taxon>
        <taxon>campanulids</taxon>
        <taxon>Asterales</taxon>
        <taxon>Asteraceae</taxon>
        <taxon>Asteroideae</taxon>
        <taxon>Heliantheae alliance</taxon>
        <taxon>Millerieae</taxon>
        <taxon>Smallanthus</taxon>
    </lineage>
</organism>
<name>A0ACB9B700_9ASTR</name>
<proteinExistence type="predicted"/>
<gene>
    <name evidence="1" type="ORF">L1987_69249</name>
</gene>